<gene>
    <name evidence="2" type="ORF">TPA0910_26770</name>
</gene>
<evidence type="ECO:0000313" key="2">
    <source>
        <dbReference type="EMBL" id="GHJ28244.1"/>
    </source>
</evidence>
<dbReference type="Proteomes" id="UP001054854">
    <property type="component" value="Unassembled WGS sequence"/>
</dbReference>
<evidence type="ECO:0000256" key="1">
    <source>
        <dbReference type="SAM" id="MobiDB-lite"/>
    </source>
</evidence>
<feature type="region of interest" description="Disordered" evidence="1">
    <location>
        <begin position="1"/>
        <end position="107"/>
    </location>
</feature>
<sequence>MAMEPLGSVLTDATMPRTVGEGDTGTVGSVRKMPYPVAGAGASPSSGRRAPGSRLGRVPMGPRGPADVGGALDRYAAGEPGRRDDRHPARPLRAHLTASGRTTCLRD</sequence>
<reference evidence="2" key="1">
    <citation type="submission" date="2024-05" db="EMBL/GenBank/DDBJ databases">
        <title>Whole genome shotgun sequence of Streptomyces hygroscopicus NBRC 113678.</title>
        <authorList>
            <person name="Komaki H."/>
            <person name="Tamura T."/>
        </authorList>
    </citation>
    <scope>NUCLEOTIDE SEQUENCE</scope>
    <source>
        <strain evidence="2">N11-34</strain>
    </source>
</reference>
<protein>
    <submittedName>
        <fullName evidence="2">Uncharacterized protein</fullName>
    </submittedName>
</protein>
<evidence type="ECO:0000313" key="3">
    <source>
        <dbReference type="Proteomes" id="UP001054854"/>
    </source>
</evidence>
<accession>A0ABQ3TXY1</accession>
<dbReference type="EMBL" id="BNEK01000003">
    <property type="protein sequence ID" value="GHJ28244.1"/>
    <property type="molecule type" value="Genomic_DNA"/>
</dbReference>
<name>A0ABQ3TXY1_STRHY</name>
<keyword evidence="3" id="KW-1185">Reference proteome</keyword>
<comment type="caution">
    <text evidence="2">The sequence shown here is derived from an EMBL/GenBank/DDBJ whole genome shotgun (WGS) entry which is preliminary data.</text>
</comment>
<proteinExistence type="predicted"/>
<feature type="compositionally biased region" description="Low complexity" evidence="1">
    <location>
        <begin position="38"/>
        <end position="57"/>
    </location>
</feature>
<organism evidence="2 3">
    <name type="scientific">Streptomyces hygroscopicus</name>
    <dbReference type="NCBI Taxonomy" id="1912"/>
    <lineage>
        <taxon>Bacteria</taxon>
        <taxon>Bacillati</taxon>
        <taxon>Actinomycetota</taxon>
        <taxon>Actinomycetes</taxon>
        <taxon>Kitasatosporales</taxon>
        <taxon>Streptomycetaceae</taxon>
        <taxon>Streptomyces</taxon>
        <taxon>Streptomyces violaceusniger group</taxon>
    </lineage>
</organism>